<dbReference type="GO" id="GO:0008270">
    <property type="term" value="F:zinc ion binding"/>
    <property type="evidence" value="ECO:0007669"/>
    <property type="project" value="UniProtKB-KW"/>
</dbReference>
<keyword evidence="6" id="KW-0863">Zinc-finger</keyword>
<keyword evidence="4" id="KW-0804">Transcription</keyword>
<evidence type="ECO:0000259" key="9">
    <source>
        <dbReference type="PROSITE" id="PS50982"/>
    </source>
</evidence>
<keyword evidence="6" id="KW-0479">Metal-binding</keyword>
<dbReference type="PROSITE" id="PS50157">
    <property type="entry name" value="ZINC_FINGER_C2H2_2"/>
    <property type="match status" value="1"/>
</dbReference>
<dbReference type="PROSITE" id="PS00028">
    <property type="entry name" value="ZINC_FINGER_C2H2_1"/>
    <property type="match status" value="2"/>
</dbReference>
<dbReference type="OrthoDB" id="1893318at2759"/>
<dbReference type="InParanoid" id="A0A2G5E8N0"/>
<keyword evidence="6" id="KW-0862">Zinc</keyword>
<keyword evidence="3" id="KW-0238">DNA-binding</keyword>
<dbReference type="EMBL" id="KZ305027">
    <property type="protein sequence ID" value="PIA52112.1"/>
    <property type="molecule type" value="Genomic_DNA"/>
</dbReference>
<organism evidence="10 11">
    <name type="scientific">Aquilegia coerulea</name>
    <name type="common">Rocky mountain columbine</name>
    <dbReference type="NCBI Taxonomy" id="218851"/>
    <lineage>
        <taxon>Eukaryota</taxon>
        <taxon>Viridiplantae</taxon>
        <taxon>Streptophyta</taxon>
        <taxon>Embryophyta</taxon>
        <taxon>Tracheophyta</taxon>
        <taxon>Spermatophyta</taxon>
        <taxon>Magnoliopsida</taxon>
        <taxon>Ranunculales</taxon>
        <taxon>Ranunculaceae</taxon>
        <taxon>Thalictroideae</taxon>
        <taxon>Aquilegia</taxon>
    </lineage>
</organism>
<evidence type="ECO:0000313" key="10">
    <source>
        <dbReference type="EMBL" id="PIA52112.1"/>
    </source>
</evidence>
<evidence type="ECO:0008006" key="12">
    <source>
        <dbReference type="Google" id="ProtNLM"/>
    </source>
</evidence>
<dbReference type="InterPro" id="IPR001739">
    <property type="entry name" value="Methyl_CpG_DNA-bd"/>
</dbReference>
<feature type="region of interest" description="Disordered" evidence="7">
    <location>
        <begin position="766"/>
        <end position="829"/>
    </location>
</feature>
<evidence type="ECO:0000313" key="11">
    <source>
        <dbReference type="Proteomes" id="UP000230069"/>
    </source>
</evidence>
<dbReference type="InterPro" id="IPR016177">
    <property type="entry name" value="DNA-bd_dom_sf"/>
</dbReference>
<dbReference type="PROSITE" id="PS50982">
    <property type="entry name" value="MBD"/>
    <property type="match status" value="1"/>
</dbReference>
<feature type="region of interest" description="Disordered" evidence="7">
    <location>
        <begin position="86"/>
        <end position="111"/>
    </location>
</feature>
<reference evidence="10 11" key="1">
    <citation type="submission" date="2017-09" db="EMBL/GenBank/DDBJ databases">
        <title>WGS assembly of Aquilegia coerulea Goldsmith.</title>
        <authorList>
            <person name="Hodges S."/>
            <person name="Kramer E."/>
            <person name="Nordborg M."/>
            <person name="Tomkins J."/>
            <person name="Borevitz J."/>
            <person name="Derieg N."/>
            <person name="Yan J."/>
            <person name="Mihaltcheva S."/>
            <person name="Hayes R.D."/>
            <person name="Rokhsar D."/>
        </authorList>
    </citation>
    <scope>NUCLEOTIDE SEQUENCE [LARGE SCALE GENOMIC DNA]</scope>
    <source>
        <strain evidence="11">cv. Goldsmith</strain>
    </source>
</reference>
<feature type="compositionally biased region" description="Polar residues" evidence="7">
    <location>
        <begin position="807"/>
        <end position="816"/>
    </location>
</feature>
<proteinExistence type="predicted"/>
<feature type="compositionally biased region" description="Polar residues" evidence="7">
    <location>
        <begin position="737"/>
        <end position="750"/>
    </location>
</feature>
<evidence type="ECO:0000256" key="5">
    <source>
        <dbReference type="ARBA" id="ARBA00023242"/>
    </source>
</evidence>
<feature type="region of interest" description="Disordered" evidence="7">
    <location>
        <begin position="854"/>
        <end position="890"/>
    </location>
</feature>
<evidence type="ECO:0000256" key="6">
    <source>
        <dbReference type="PROSITE-ProRule" id="PRU00042"/>
    </source>
</evidence>
<sequence length="1291" mass="140672">MTITTMNSSSTNPNLDLDSIPIVDLRLLTQSELNSLSQCSTKSVDLHQRCDNDIVIPKINRSVFNESAGSRKQTYSRLRLAPRKPEISAVGRGRYNPVPKPHSNPVDDPERKENKEIVSLLRDLFGNHSQIKFKDRNLELAIVQSSGILYQQQQQVVVEEKQEDEDLSKAIVVAENEIVRRKRGRPRKDGGKFRVRERNPKIRKVEIKSISVGGGGGGDFYDNVKRIEDVVMEIVNRNGVVVDLAALGSSEDPYGLELSRRTVGLTTEEQLLAFLRELKGQWGSRRKKRKVVDACDFGDALPIGWKLLISLRRKEGSLSLYCRRYISPTGEQFASCKEVSSYLLPFFGFQDEDRPNSFQSDESDDEAYKLSSSSAGFAHKDESTKDEPTYYPATPIASFSSDHDKQLALLGSENLADVEIRDLLECHICKMSFDEKDAYLQHLLSSHQKSTKRSRHSNTSVCDGVIIKDGKFECQFCHKVFDERRRYNGHVGVHVRNYVRSQQFPGGTKIPHKVKPSSVSELLPRLSGVDAPADNGNSVVPLPSTCSKENNIEQSPVSRLLVLSTEEESDDINKALVSPTLIPSCERTMQNNVQPPSVGRVLPRFSGIEASLDVDNGSVPPTSLLSEETSLQNNVKPSSASCMLPLVFREETSDDVDKDSVPLTSSPSDVAMQNNYKPPSESGVPPGFPGVETSPATDNGSVPVTSSPSDVTVQNNIKPPSESGVPPGFPGVEASPATDNGSVPVSSTPSDEAIVQNEVKLSSVRVEASADTSNDAPQIPTPSIELIIKPPSGKMGAESSLDVASAKPNSEQNSPQRKPDSGIYNPQSFPVNLNVENVNLPDDNLISGSIPQKFTSPSSFGRNVGSPSSNQDIGGKRVDETLGGEPDNKQDCDIEMTDDKLGGIGMTNNSLNVDLRSCLDPTAALCNNVEYGTLETLEGKDSFTSTSDGKLKINSDLNSFRSCLESASTFRNNVDNGTDVTYERNNVFASSADGINISGFKQGEGPFSFSFAPSGSQKANNVDNGTDVTYGRNNVFGSSADGMNMSGFKQGEGPFSFSFVPSGSQKANSLGISTDDIFSLSMKVPELDRGKGYGFNESEKCFRTNISQSNEDSLIDSINCADKGGMLQRLGVDTSSSLLQSSGCYPTLDLMSNMGQGENGTYPLQKFDNMSGFEALGFDDLEPSKFGYVSGKETNTLTQEPMDLAYDSALEDALNTSVQFEWEPVLPKMDSSQQQSAICVWCRVPFNHDAINPDMQSDSVGFMCPTCKAKISGQLNVVDNDGLSMNRNPWI</sequence>
<accession>A0A2G5E8N0</accession>
<evidence type="ECO:0000256" key="4">
    <source>
        <dbReference type="ARBA" id="ARBA00023163"/>
    </source>
</evidence>
<feature type="domain" description="MBD" evidence="9">
    <location>
        <begin position="291"/>
        <end position="363"/>
    </location>
</feature>
<dbReference type="SMART" id="SM00355">
    <property type="entry name" value="ZnF_C2H2"/>
    <property type="match status" value="2"/>
</dbReference>
<dbReference type="GO" id="GO:0005634">
    <property type="term" value="C:nucleus"/>
    <property type="evidence" value="ECO:0007669"/>
    <property type="project" value="UniProtKB-SubCell"/>
</dbReference>
<feature type="compositionally biased region" description="Basic and acidic residues" evidence="7">
    <location>
        <begin position="874"/>
        <end position="890"/>
    </location>
</feature>
<keyword evidence="2" id="KW-0805">Transcription regulation</keyword>
<keyword evidence="5" id="KW-0539">Nucleus</keyword>
<feature type="compositionally biased region" description="Polar residues" evidence="7">
    <location>
        <begin position="854"/>
        <end position="872"/>
    </location>
</feature>
<evidence type="ECO:0000256" key="7">
    <source>
        <dbReference type="SAM" id="MobiDB-lite"/>
    </source>
</evidence>
<dbReference type="SUPFAM" id="SSF54171">
    <property type="entry name" value="DNA-binding domain"/>
    <property type="match status" value="1"/>
</dbReference>
<feature type="compositionally biased region" description="Polar residues" evidence="7">
    <location>
        <begin position="662"/>
        <end position="677"/>
    </location>
</feature>
<dbReference type="GO" id="GO:0003677">
    <property type="term" value="F:DNA binding"/>
    <property type="evidence" value="ECO:0007669"/>
    <property type="project" value="UniProtKB-KW"/>
</dbReference>
<dbReference type="Gene3D" id="3.30.160.60">
    <property type="entry name" value="Classic Zinc Finger"/>
    <property type="match status" value="1"/>
</dbReference>
<dbReference type="Gene3D" id="3.30.890.10">
    <property type="entry name" value="Methyl-cpg-binding Protein 2, Chain A"/>
    <property type="match status" value="1"/>
</dbReference>
<dbReference type="PANTHER" id="PTHR37701:SF17">
    <property type="entry name" value="METHYL BINDING DOMAIN117"/>
    <property type="match status" value="1"/>
</dbReference>
<dbReference type="InterPro" id="IPR037472">
    <property type="entry name" value="MBD8"/>
</dbReference>
<dbReference type="Proteomes" id="UP000230069">
    <property type="component" value="Unassembled WGS sequence"/>
</dbReference>
<gene>
    <name evidence="10" type="ORF">AQUCO_01000178v1</name>
</gene>
<feature type="region of interest" description="Disordered" evidence="7">
    <location>
        <begin position="651"/>
        <end position="754"/>
    </location>
</feature>
<evidence type="ECO:0000259" key="8">
    <source>
        <dbReference type="PROSITE" id="PS50157"/>
    </source>
</evidence>
<dbReference type="PANTHER" id="PTHR37701">
    <property type="entry name" value="METHYL-CPG-BINDING DOMAIN-CONTAINING PROTEIN 8"/>
    <property type="match status" value="1"/>
</dbReference>
<feature type="domain" description="C2H2-type" evidence="8">
    <location>
        <begin position="472"/>
        <end position="499"/>
    </location>
</feature>
<evidence type="ECO:0000256" key="2">
    <source>
        <dbReference type="ARBA" id="ARBA00023015"/>
    </source>
</evidence>
<name>A0A2G5E8N0_AQUCA</name>
<evidence type="ECO:0000256" key="1">
    <source>
        <dbReference type="ARBA" id="ARBA00004123"/>
    </source>
</evidence>
<dbReference type="InterPro" id="IPR013087">
    <property type="entry name" value="Znf_C2H2_type"/>
</dbReference>
<dbReference type="STRING" id="218851.A0A2G5E8N0"/>
<comment type="subcellular location">
    <subcellularLocation>
        <location evidence="1">Nucleus</location>
    </subcellularLocation>
</comment>
<evidence type="ECO:0000256" key="3">
    <source>
        <dbReference type="ARBA" id="ARBA00023125"/>
    </source>
</evidence>
<protein>
    <recommendedName>
        <fullName evidence="12">C2H2-type domain-containing protein</fullName>
    </recommendedName>
</protein>
<feature type="compositionally biased region" description="Low complexity" evidence="7">
    <location>
        <begin position="701"/>
        <end position="713"/>
    </location>
</feature>
<keyword evidence="11" id="KW-1185">Reference proteome</keyword>